<protein>
    <recommendedName>
        <fullName evidence="5">YkuD domain-containing protein</fullName>
    </recommendedName>
</protein>
<evidence type="ECO:0000313" key="2">
    <source>
        <dbReference type="EMBL" id="TXK01620.1"/>
    </source>
</evidence>
<accession>A0A3A1NML6</accession>
<evidence type="ECO:0000313" key="1">
    <source>
        <dbReference type="EMBL" id="RIV47531.1"/>
    </source>
</evidence>
<evidence type="ECO:0000313" key="3">
    <source>
        <dbReference type="Proteomes" id="UP000266691"/>
    </source>
</evidence>
<name>A0A3A1NML6_9FLAO</name>
<organism evidence="1 3">
    <name type="scientific">Flagellimonas pelagia</name>
    <dbReference type="NCBI Taxonomy" id="2306998"/>
    <lineage>
        <taxon>Bacteria</taxon>
        <taxon>Pseudomonadati</taxon>
        <taxon>Bacteroidota</taxon>
        <taxon>Flavobacteriia</taxon>
        <taxon>Flavobacteriales</taxon>
        <taxon>Flavobacteriaceae</taxon>
        <taxon>Flagellimonas</taxon>
    </lineage>
</organism>
<dbReference type="EMBL" id="QXFI01000005">
    <property type="protein sequence ID" value="RIV47531.1"/>
    <property type="molecule type" value="Genomic_DNA"/>
</dbReference>
<dbReference type="Proteomes" id="UP000321621">
    <property type="component" value="Unassembled WGS sequence"/>
</dbReference>
<proteinExistence type="predicted"/>
<sequence>MGLVFLIKSIKSDLAEGYLIWPEMGLESQAISGPYGKGELPNGIYNVPRSGLMNKYGKKGFCDLSGNCWFQYIEPQFITDRTELGIHPDGNVPGTLGCIGLLDSDTNSWLEAFKSLPNGHIESLEVVEHYT</sequence>
<keyword evidence="4" id="KW-1185">Reference proteome</keyword>
<evidence type="ECO:0008006" key="5">
    <source>
        <dbReference type="Google" id="ProtNLM"/>
    </source>
</evidence>
<dbReference type="Proteomes" id="UP000266691">
    <property type="component" value="Unassembled WGS sequence"/>
</dbReference>
<dbReference type="AlphaFoldDB" id="A0A3A1NML6"/>
<reference evidence="1 3" key="1">
    <citation type="submission" date="2018-08" db="EMBL/GenBank/DDBJ databases">
        <title>Proposal of Muricauda 72 sp.nov. and Muricauda NH166 sp.nov., isolated from seawater.</title>
        <authorList>
            <person name="Cheng H."/>
            <person name="Wu Y.-H."/>
            <person name="Guo L.-L."/>
            <person name="Xu X.-W."/>
        </authorList>
    </citation>
    <scope>NUCLEOTIDE SEQUENCE [LARGE SCALE GENOMIC DNA]</scope>
    <source>
        <strain evidence="1 3">72</strain>
    </source>
</reference>
<dbReference type="OrthoDB" id="2972467at2"/>
<dbReference type="RefSeq" id="WP_119645477.1">
    <property type="nucleotide sequence ID" value="NZ_QXFI01000005.1"/>
</dbReference>
<dbReference type="EMBL" id="VNWK01000005">
    <property type="protein sequence ID" value="TXK01620.1"/>
    <property type="molecule type" value="Genomic_DNA"/>
</dbReference>
<reference evidence="2 4" key="2">
    <citation type="submission" date="2019-07" db="EMBL/GenBank/DDBJ databases">
        <title>Draft genome of two Muricauda strains isolated from deep sea.</title>
        <authorList>
            <person name="Sun C."/>
        </authorList>
    </citation>
    <scope>NUCLEOTIDE SEQUENCE [LARGE SCALE GENOMIC DNA]</scope>
    <source>
        <strain evidence="2 4">72</strain>
    </source>
</reference>
<evidence type="ECO:0000313" key="4">
    <source>
        <dbReference type="Proteomes" id="UP000321621"/>
    </source>
</evidence>
<gene>
    <name evidence="1" type="ORF">D2V05_00060</name>
    <name evidence="2" type="ORF">FQ017_00055</name>
</gene>
<comment type="caution">
    <text evidence="1">The sequence shown here is derived from an EMBL/GenBank/DDBJ whole genome shotgun (WGS) entry which is preliminary data.</text>
</comment>